<feature type="region of interest" description="Disordered" evidence="5">
    <location>
        <begin position="83"/>
        <end position="172"/>
    </location>
</feature>
<keyword evidence="3" id="KW-0804">Transcription</keyword>
<comment type="similarity">
    <text evidence="2">Belongs to the TFIIA subunit 1 family.</text>
</comment>
<keyword evidence="7" id="KW-1185">Reference proteome</keyword>
<feature type="compositionally biased region" description="Polar residues" evidence="5">
    <location>
        <begin position="225"/>
        <end position="249"/>
    </location>
</feature>
<dbReference type="Proteomes" id="UP000019373">
    <property type="component" value="Unassembled WGS sequence"/>
</dbReference>
<dbReference type="Gene3D" id="2.30.18.10">
    <property type="entry name" value="Transcription factor IIA (TFIIA), beta-barrel domain"/>
    <property type="match status" value="1"/>
</dbReference>
<evidence type="ECO:0000256" key="1">
    <source>
        <dbReference type="ARBA" id="ARBA00004123"/>
    </source>
</evidence>
<evidence type="ECO:0000313" key="7">
    <source>
        <dbReference type="Proteomes" id="UP000019373"/>
    </source>
</evidence>
<dbReference type="PANTHER" id="PTHR12694">
    <property type="entry name" value="TRANSCRIPTION INITIATION FACTOR IIA SUBUNIT 1"/>
    <property type="match status" value="1"/>
</dbReference>
<dbReference type="Gene3D" id="1.10.287.100">
    <property type="match status" value="1"/>
</dbReference>
<dbReference type="SUPFAM" id="SSF47396">
    <property type="entry name" value="Transcription factor IIA (TFIIA), alpha-helical domain"/>
    <property type="match status" value="1"/>
</dbReference>
<evidence type="ECO:0000313" key="6">
    <source>
        <dbReference type="EMBL" id="ERF70848.1"/>
    </source>
</evidence>
<feature type="compositionally biased region" description="Acidic residues" evidence="5">
    <location>
        <begin position="342"/>
        <end position="373"/>
    </location>
</feature>
<proteinExistence type="inferred from homology"/>
<gene>
    <name evidence="6" type="ORF">EPUS_02370</name>
</gene>
<feature type="compositionally biased region" description="Polar residues" evidence="5">
    <location>
        <begin position="88"/>
        <end position="97"/>
    </location>
</feature>
<dbReference type="AlphaFoldDB" id="U1GFG5"/>
<dbReference type="eggNOG" id="KOG2652">
    <property type="taxonomic scope" value="Eukaryota"/>
</dbReference>
<dbReference type="SUPFAM" id="SSF50784">
    <property type="entry name" value="Transcription factor IIA (TFIIA), beta-barrel domain"/>
    <property type="match status" value="1"/>
</dbReference>
<dbReference type="RefSeq" id="XP_007803467.1">
    <property type="nucleotide sequence ID" value="XM_007805276.1"/>
</dbReference>
<dbReference type="PANTHER" id="PTHR12694:SF8">
    <property type="entry name" value="TRANSCRIPTION INITIATION FACTOR IIA SUBUNIT 1"/>
    <property type="match status" value="1"/>
</dbReference>
<reference evidence="7" key="1">
    <citation type="journal article" date="2014" name="BMC Genomics">
        <title>Genome characteristics reveal the impact of lichenization on lichen-forming fungus Endocarpon pusillum Hedwig (Verrucariales, Ascomycota).</title>
        <authorList>
            <person name="Wang Y.-Y."/>
            <person name="Liu B."/>
            <person name="Zhang X.-Y."/>
            <person name="Zhou Q.-M."/>
            <person name="Zhang T."/>
            <person name="Li H."/>
            <person name="Yu Y.-F."/>
            <person name="Zhang X.-L."/>
            <person name="Hao X.-Y."/>
            <person name="Wang M."/>
            <person name="Wang L."/>
            <person name="Wei J.-C."/>
        </authorList>
    </citation>
    <scope>NUCLEOTIDE SEQUENCE [LARGE SCALE GENOMIC DNA]</scope>
    <source>
        <strain evidence="7">Z07020 / HMAS-L-300199</strain>
    </source>
</reference>
<dbReference type="SMART" id="SM01371">
    <property type="entry name" value="TFIIA"/>
    <property type="match status" value="1"/>
</dbReference>
<keyword evidence="4" id="KW-0539">Nucleus</keyword>
<dbReference type="CDD" id="cd07976">
    <property type="entry name" value="TFIIA_alpha_beta_like"/>
    <property type="match status" value="1"/>
</dbReference>
<feature type="region of interest" description="Disordered" evidence="5">
    <location>
        <begin position="199"/>
        <end position="250"/>
    </location>
</feature>
<evidence type="ECO:0000256" key="4">
    <source>
        <dbReference type="ARBA" id="ARBA00023242"/>
    </source>
</evidence>
<dbReference type="HOGENOM" id="CLU_030027_4_1_1"/>
<evidence type="ECO:0000256" key="2">
    <source>
        <dbReference type="ARBA" id="ARBA00010059"/>
    </source>
</evidence>
<comment type="subcellular location">
    <subcellularLocation>
        <location evidence="1">Nucleus</location>
    </subcellularLocation>
</comment>
<dbReference type="Pfam" id="PF03153">
    <property type="entry name" value="TFIIA"/>
    <property type="match status" value="1"/>
</dbReference>
<evidence type="ECO:0000256" key="3">
    <source>
        <dbReference type="ARBA" id="ARBA00023163"/>
    </source>
</evidence>
<protein>
    <submittedName>
        <fullName evidence="6">Uncharacterized protein</fullName>
    </submittedName>
</protein>
<dbReference type="GeneID" id="19237424"/>
<accession>U1GFG5</accession>
<name>U1GFG5_ENDPU</name>
<dbReference type="InterPro" id="IPR009088">
    <property type="entry name" value="TFIIA_b-brl"/>
</dbReference>
<dbReference type="EMBL" id="KE721278">
    <property type="protein sequence ID" value="ERF70848.1"/>
    <property type="molecule type" value="Genomic_DNA"/>
</dbReference>
<dbReference type="GO" id="GO:0005672">
    <property type="term" value="C:transcription factor TFIIA complex"/>
    <property type="evidence" value="ECO:0007669"/>
    <property type="project" value="InterPro"/>
</dbReference>
<dbReference type="InterPro" id="IPR004855">
    <property type="entry name" value="TFIIA_asu/bsu"/>
</dbReference>
<organism evidence="6 7">
    <name type="scientific">Endocarpon pusillum (strain Z07020 / HMAS-L-300199)</name>
    <name type="common">Lichen-forming fungus</name>
    <dbReference type="NCBI Taxonomy" id="1263415"/>
    <lineage>
        <taxon>Eukaryota</taxon>
        <taxon>Fungi</taxon>
        <taxon>Dikarya</taxon>
        <taxon>Ascomycota</taxon>
        <taxon>Pezizomycotina</taxon>
        <taxon>Eurotiomycetes</taxon>
        <taxon>Chaetothyriomycetidae</taxon>
        <taxon>Verrucariales</taxon>
        <taxon>Verrucariaceae</taxon>
        <taxon>Endocarpon</taxon>
    </lineage>
</organism>
<sequence>MSQQQVVSYPSFTFESAGRLASSHIHLLVTWSFKSLFGSIKIIDEVCDASQIDFEEGGVDSETLKLLKHRWQKKLSALEVGHFPWEPQPQNSSTNVGSSAAASTPQSTPNVSSNTTKVQQLASENARPSPMPPSNQGPRVKAEPGQYQSTSSPLMGYPMSQMPQLPPAPVNTVAQERAAQALQQRYGPQAAVQINQLQQSISQRQQPGLPNSQGQDGDDRKQALPNFSTPTPQSRTPLQSAQHDGSNDSLAKWKAEVARRRTLMEAPARGERLFHEHMLQRQQQIEGGGLMIPLNERHMPSAGTKRRVEALLGTYEEQYPQRAAPQLSTSLPKAQGDAAGDHDDDEKELDEDAINSDLDDPEDAGGDPEDETVEQVMLCTYDKVQRVKNKWKCTLKDGILRVSNKEYVFHKGQGEFEW</sequence>
<evidence type="ECO:0000256" key="5">
    <source>
        <dbReference type="SAM" id="MobiDB-lite"/>
    </source>
</evidence>
<feature type="region of interest" description="Disordered" evidence="5">
    <location>
        <begin position="321"/>
        <end position="373"/>
    </location>
</feature>
<dbReference type="OrthoDB" id="6275927at2759"/>
<dbReference type="GO" id="GO:0006367">
    <property type="term" value="P:transcription initiation at RNA polymerase II promoter"/>
    <property type="evidence" value="ECO:0007669"/>
    <property type="project" value="InterPro"/>
</dbReference>
<feature type="compositionally biased region" description="Polar residues" evidence="5">
    <location>
        <begin position="104"/>
        <end position="123"/>
    </location>
</feature>
<dbReference type="OMA" id="EVCDASQ"/>
<dbReference type="FunFam" id="2.30.18.10:FF:000006">
    <property type="entry name" value="Transcription factor TFIIA complex subunit Toa1"/>
    <property type="match status" value="1"/>
</dbReference>